<dbReference type="GeneID" id="8855672"/>
<reference evidence="2 3" key="1">
    <citation type="journal article" date="2010" name="Cell">
        <title>The genome of Naegleria gruberi illuminates early eukaryotic versatility.</title>
        <authorList>
            <person name="Fritz-Laylin L.K."/>
            <person name="Prochnik S.E."/>
            <person name="Ginger M.L."/>
            <person name="Dacks J.B."/>
            <person name="Carpenter M.L."/>
            <person name="Field M.C."/>
            <person name="Kuo A."/>
            <person name="Paredez A."/>
            <person name="Chapman J."/>
            <person name="Pham J."/>
            <person name="Shu S."/>
            <person name="Neupane R."/>
            <person name="Cipriano M."/>
            <person name="Mancuso J."/>
            <person name="Tu H."/>
            <person name="Salamov A."/>
            <person name="Lindquist E."/>
            <person name="Shapiro H."/>
            <person name="Lucas S."/>
            <person name="Grigoriev I.V."/>
            <person name="Cande W.Z."/>
            <person name="Fulton C."/>
            <person name="Rokhsar D.S."/>
            <person name="Dawson S.C."/>
        </authorList>
    </citation>
    <scope>NUCLEOTIDE SEQUENCE [LARGE SCALE GENOMIC DNA]</scope>
    <source>
        <strain evidence="2 3">NEG-M</strain>
    </source>
</reference>
<dbReference type="EMBL" id="GG738888">
    <property type="protein sequence ID" value="EFC41095.1"/>
    <property type="molecule type" value="Genomic_DNA"/>
</dbReference>
<feature type="compositionally biased region" description="Polar residues" evidence="1">
    <location>
        <begin position="274"/>
        <end position="291"/>
    </location>
</feature>
<evidence type="ECO:0000313" key="2">
    <source>
        <dbReference type="EMBL" id="EFC41095.1"/>
    </source>
</evidence>
<name>D2VQ08_NAEGR</name>
<keyword evidence="3" id="KW-1185">Reference proteome</keyword>
<dbReference type="KEGG" id="ngr:NAEGRDRAFT_71121"/>
<dbReference type="InParanoid" id="D2VQ08"/>
<evidence type="ECO:0000313" key="3">
    <source>
        <dbReference type="Proteomes" id="UP000006671"/>
    </source>
</evidence>
<dbReference type="AlphaFoldDB" id="D2VQ08"/>
<accession>D2VQ08</accession>
<dbReference type="Proteomes" id="UP000006671">
    <property type="component" value="Unassembled WGS sequence"/>
</dbReference>
<proteinExistence type="predicted"/>
<feature type="region of interest" description="Disordered" evidence="1">
    <location>
        <begin position="268"/>
        <end position="300"/>
    </location>
</feature>
<organism evidence="3">
    <name type="scientific">Naegleria gruberi</name>
    <name type="common">Amoeba</name>
    <dbReference type="NCBI Taxonomy" id="5762"/>
    <lineage>
        <taxon>Eukaryota</taxon>
        <taxon>Discoba</taxon>
        <taxon>Heterolobosea</taxon>
        <taxon>Tetramitia</taxon>
        <taxon>Eutetramitia</taxon>
        <taxon>Vahlkampfiidae</taxon>
        <taxon>Naegleria</taxon>
    </lineage>
</organism>
<gene>
    <name evidence="2" type="ORF">NAEGRDRAFT_71121</name>
</gene>
<dbReference type="RefSeq" id="XP_002673839.1">
    <property type="nucleotide sequence ID" value="XM_002673793.1"/>
</dbReference>
<evidence type="ECO:0000256" key="1">
    <source>
        <dbReference type="SAM" id="MobiDB-lite"/>
    </source>
</evidence>
<protein>
    <submittedName>
        <fullName evidence="2">Predicted protein</fullName>
    </submittedName>
</protein>
<dbReference type="VEuPathDB" id="AmoebaDB:NAEGRDRAFT_71121"/>
<sequence>MHPENSLNVTLSCIHVFASAHFCVQVFQELDFKDMTDFTVTPQLDSLTRKELFMEETPSISVMDGAESLCGTVDCDIDTLETPRTAATISTNGGGTGVSYSAFRSSIDEEFHHHVNHQLHDSPNSTMEQTTQDSIKSIVSTSTTSIVQDSKRDVQISSIVTTKERASSIVNTVSTATVIQEQEQAQVGSKERTNSIVNLMGTSGENLNAMPAQTIVNNTEKNVAASAVPNTTPATVSSNTNVVEKDEPTEVSTPKRNNEIPAIAVTPSEDGIVSPQSIKLNTTDSPSATTPTREERPRKHLSHRFKNNSDMRHFIRRAVGKTESIDIDNFHIDMRDQISADSDSSSDEEFAECND</sequence>